<name>A0A5N6KY52_9ROSI</name>
<proteinExistence type="predicted"/>
<dbReference type="Proteomes" id="UP000327013">
    <property type="component" value="Unassembled WGS sequence"/>
</dbReference>
<dbReference type="EMBL" id="VIBQ01000017">
    <property type="protein sequence ID" value="KAB8360576.1"/>
    <property type="molecule type" value="Genomic_DNA"/>
</dbReference>
<protein>
    <submittedName>
        <fullName evidence="2">Uncharacterized protein</fullName>
    </submittedName>
</protein>
<comment type="caution">
    <text evidence="2">The sequence shown here is derived from an EMBL/GenBank/DDBJ whole genome shotgun (WGS) entry which is preliminary data.</text>
</comment>
<evidence type="ECO:0000256" key="1">
    <source>
        <dbReference type="SAM" id="MobiDB-lite"/>
    </source>
</evidence>
<sequence length="190" mass="21235">MVQPKHRDRSKLCEAKKADGTLCNNYKAKQSVFCYAHRGKDTGIADHEMSSPPPLTQEKRTISSMSYRLYFGNLSLSGSSATPLEQPRDRLQASEQAKRIEKTFSVSMPPQPSFQALPRVGVAEPSARQDPQHSTAREEGSNVTRFRYTSARPLNHSRRYTPDTTTVQSLRELLSSAEAEVCQTEMGDQA</sequence>
<dbReference type="AlphaFoldDB" id="A0A5N6KY52"/>
<gene>
    <name evidence="2" type="ORF">FH972_024316</name>
</gene>
<evidence type="ECO:0000313" key="2">
    <source>
        <dbReference type="EMBL" id="KAB8360576.1"/>
    </source>
</evidence>
<accession>A0A5N6KY52</accession>
<keyword evidence="3" id="KW-1185">Reference proteome</keyword>
<evidence type="ECO:0000313" key="3">
    <source>
        <dbReference type="Proteomes" id="UP000327013"/>
    </source>
</evidence>
<organism evidence="2 3">
    <name type="scientific">Carpinus fangiana</name>
    <dbReference type="NCBI Taxonomy" id="176857"/>
    <lineage>
        <taxon>Eukaryota</taxon>
        <taxon>Viridiplantae</taxon>
        <taxon>Streptophyta</taxon>
        <taxon>Embryophyta</taxon>
        <taxon>Tracheophyta</taxon>
        <taxon>Spermatophyta</taxon>
        <taxon>Magnoliopsida</taxon>
        <taxon>eudicotyledons</taxon>
        <taxon>Gunneridae</taxon>
        <taxon>Pentapetalae</taxon>
        <taxon>rosids</taxon>
        <taxon>fabids</taxon>
        <taxon>Fagales</taxon>
        <taxon>Betulaceae</taxon>
        <taxon>Carpinus</taxon>
    </lineage>
</organism>
<feature type="region of interest" description="Disordered" evidence="1">
    <location>
        <begin position="79"/>
        <end position="167"/>
    </location>
</feature>
<feature type="compositionally biased region" description="Basic and acidic residues" evidence="1">
    <location>
        <begin position="86"/>
        <end position="102"/>
    </location>
</feature>
<reference evidence="2 3" key="1">
    <citation type="submission" date="2019-06" db="EMBL/GenBank/DDBJ databases">
        <title>A chromosomal-level reference genome of Carpinus fangiana (Coryloideae, Betulaceae).</title>
        <authorList>
            <person name="Yang X."/>
            <person name="Wang Z."/>
            <person name="Zhang L."/>
            <person name="Hao G."/>
            <person name="Liu J."/>
            <person name="Yang Y."/>
        </authorList>
    </citation>
    <scope>NUCLEOTIDE SEQUENCE [LARGE SCALE GENOMIC DNA]</scope>
    <source>
        <strain evidence="2">Cfa_2016G</strain>
        <tissue evidence="2">Leaf</tissue>
    </source>
</reference>